<protein>
    <submittedName>
        <fullName evidence="1">Uncharacterized protein</fullName>
    </submittedName>
</protein>
<comment type="caution">
    <text evidence="1">The sequence shown here is derived from an EMBL/GenBank/DDBJ whole genome shotgun (WGS) entry which is preliminary data.</text>
</comment>
<evidence type="ECO:0000313" key="1">
    <source>
        <dbReference type="EMBL" id="GBM48847.1"/>
    </source>
</evidence>
<sequence>MNKSQPSASVPVNEESVSATSALVLMETESAWSITPILEFLDEGSSSKGTVSSCKKTIIKYFLYDQVTKAEVLWCLRTVMTHSSFRSNSDLA</sequence>
<reference evidence="1 2" key="1">
    <citation type="journal article" date="2019" name="Sci. Rep.">
        <title>Orb-weaving spider Araneus ventricosus genome elucidates the spidroin gene catalogue.</title>
        <authorList>
            <person name="Kono N."/>
            <person name="Nakamura H."/>
            <person name="Ohtoshi R."/>
            <person name="Moran D.A.P."/>
            <person name="Shinohara A."/>
            <person name="Yoshida Y."/>
            <person name="Fujiwara M."/>
            <person name="Mori M."/>
            <person name="Tomita M."/>
            <person name="Arakawa K."/>
        </authorList>
    </citation>
    <scope>NUCLEOTIDE SEQUENCE [LARGE SCALE GENOMIC DNA]</scope>
</reference>
<accession>A0A4Y2G6H3</accession>
<dbReference type="EMBL" id="BGPR01001230">
    <property type="protein sequence ID" value="GBM48847.1"/>
    <property type="molecule type" value="Genomic_DNA"/>
</dbReference>
<dbReference type="Proteomes" id="UP000499080">
    <property type="component" value="Unassembled WGS sequence"/>
</dbReference>
<organism evidence="1 2">
    <name type="scientific">Araneus ventricosus</name>
    <name type="common">Orbweaver spider</name>
    <name type="synonym">Epeira ventricosa</name>
    <dbReference type="NCBI Taxonomy" id="182803"/>
    <lineage>
        <taxon>Eukaryota</taxon>
        <taxon>Metazoa</taxon>
        <taxon>Ecdysozoa</taxon>
        <taxon>Arthropoda</taxon>
        <taxon>Chelicerata</taxon>
        <taxon>Arachnida</taxon>
        <taxon>Araneae</taxon>
        <taxon>Araneomorphae</taxon>
        <taxon>Entelegynae</taxon>
        <taxon>Araneoidea</taxon>
        <taxon>Araneidae</taxon>
        <taxon>Araneus</taxon>
    </lineage>
</organism>
<evidence type="ECO:0000313" key="2">
    <source>
        <dbReference type="Proteomes" id="UP000499080"/>
    </source>
</evidence>
<proteinExistence type="predicted"/>
<dbReference type="AlphaFoldDB" id="A0A4Y2G6H3"/>
<name>A0A4Y2G6H3_ARAVE</name>
<keyword evidence="2" id="KW-1185">Reference proteome</keyword>
<gene>
    <name evidence="1" type="ORF">AVEN_21626_1</name>
</gene>